<dbReference type="EMBL" id="BAAALT010000008">
    <property type="protein sequence ID" value="GAA1785590.1"/>
    <property type="molecule type" value="Genomic_DNA"/>
</dbReference>
<evidence type="ECO:0000313" key="2">
    <source>
        <dbReference type="Proteomes" id="UP001500218"/>
    </source>
</evidence>
<evidence type="ECO:0000313" key="1">
    <source>
        <dbReference type="EMBL" id="GAA1785590.1"/>
    </source>
</evidence>
<proteinExistence type="predicted"/>
<comment type="caution">
    <text evidence="1">The sequence shown here is derived from an EMBL/GenBank/DDBJ whole genome shotgun (WGS) entry which is preliminary data.</text>
</comment>
<keyword evidence="2" id="KW-1185">Reference proteome</keyword>
<accession>A0ABP4XJQ7</accession>
<organism evidence="1 2">
    <name type="scientific">Luedemannella flava</name>
    <dbReference type="NCBI Taxonomy" id="349316"/>
    <lineage>
        <taxon>Bacteria</taxon>
        <taxon>Bacillati</taxon>
        <taxon>Actinomycetota</taxon>
        <taxon>Actinomycetes</taxon>
        <taxon>Micromonosporales</taxon>
        <taxon>Micromonosporaceae</taxon>
        <taxon>Luedemannella</taxon>
    </lineage>
</organism>
<name>A0ABP4XJQ7_9ACTN</name>
<protein>
    <recommendedName>
        <fullName evidence="3">Transposase</fullName>
    </recommendedName>
</protein>
<dbReference type="Proteomes" id="UP001500218">
    <property type="component" value="Unassembled WGS sequence"/>
</dbReference>
<sequence>MREATRRDPEALMSIATGRPLSDFGRRHYDDGVAQGEAQGEARGEALAVLKVLDARGIEISDAARAQIAECTAVDQIDLWLRRVATVASVEELLA</sequence>
<gene>
    <name evidence="1" type="ORF">GCM10009682_04560</name>
</gene>
<evidence type="ECO:0008006" key="3">
    <source>
        <dbReference type="Google" id="ProtNLM"/>
    </source>
</evidence>
<reference evidence="2" key="1">
    <citation type="journal article" date="2019" name="Int. J. Syst. Evol. Microbiol.">
        <title>The Global Catalogue of Microorganisms (GCM) 10K type strain sequencing project: providing services to taxonomists for standard genome sequencing and annotation.</title>
        <authorList>
            <consortium name="The Broad Institute Genomics Platform"/>
            <consortium name="The Broad Institute Genome Sequencing Center for Infectious Disease"/>
            <person name="Wu L."/>
            <person name="Ma J."/>
        </authorList>
    </citation>
    <scope>NUCLEOTIDE SEQUENCE [LARGE SCALE GENOMIC DNA]</scope>
    <source>
        <strain evidence="2">JCM 13250</strain>
    </source>
</reference>